<name>A0A6L2NH96_TANCI</name>
<feature type="region of interest" description="Disordered" evidence="2">
    <location>
        <begin position="870"/>
        <end position="890"/>
    </location>
</feature>
<sequence length="1352" mass="153327">MSASMEACIARHAALLSPPLLVPSPPLPLPSPLTTSPTDTRAPLGCRAAGIRMRALLPSTFRRTDILEADVPPWKRAFLTTPALGFVVEKSFAAGAARQPGPIESDLGRYTVEQAGVAAALVEHDADRSRNGDNSNDLGTGGRRQVTTQRECTYTDFLKCQPMSFQGTEGVVKFAFCRVQGSALTWWNTHMRVVGQDVSYAMPWVTLKRTITYKYSPRELALMCDRMFPEESAKVERYIGGLPDMIHGSVKASKPQSMQEAIEFATEMMDKKMLTHAKRDKKPFGGTKTLCLKCNYHHDGTCAPKCTNCKKIGHLARDCKGWPAATNNTTPPTTTTRGPKRKCKGKQEHEEHLKLILELLKKEQLYAKFSKCEFWIPKVQFLGHVIDSQGIHMNPTKIESIKDWASSKTATEIRQFLGLAGYYRRFIEGFSKIAKSMTKLTQKKVNFDWGDKQEAAFKKLSKNYVVHRFWLYPKEAQTEAIKPENLKSEDVGGMLIENSKDPEKPRKGMLEPRETDPMDKLARLYPKEVVTRHGIPVSIICNRDSSIKATPYEALYGRKCRSPVCWAEVRYAQLTSPKLIHETTVKIVQIKQRIQAARDHQKSYANMRRKPLEFQVGDRVMLKVLAKVGTVAYRLELPEQLSKVHSTFYVSNPKKCLSDEPLAISLDEIHIDEKLRFIEEPLEITDRKVKRLNQSLSEEVSATLQQTHPQQMPHLEPYGQGSVNRRRLNNPLFQGVYMWEKFYNRTVNVVSRHTEHHLVELKKNPNFNATYNLYGFAWAFKILESYPNSKKWWSKKANAIPRGLAWSKVTMFEKSDYEELFGPMSNPNVALISSPKEVSQAWFKASTKFIKGLDDQDGIFFQDDQVDDEDGVLDSQSNNRDGVLDSQTKDDTEEAAMLPTMSSNGPQVGNAVALSSYAHPGNDEDVSHLDDNIEIDGQNAKDGYSNSQHHVHLLIKALGNKIEILSIDVVVPPKVDYLMLRTIKPKDDFDEANVDSYDDDYMLLFNVEEQPAKSSLNDMELHQEPDKVDVTVEEGPSLGRGLGTLKFKKKNCQCTLIPKYVLRSAQIRKKKMAMSLKSPFGQQSDTTSVPIKRKTWLKKTDDIELPFDLEAGGSRRRWWRRMKKVLPEKLTLYLLMHGIFDSKGISANDYKITYNYASFLFQASLYGHCGIWAKVAGTLFNLEQHVVSSPSSLKLKGILVYEEIKCGVLLPKNISQKNFVRYVRKKFNVDDNIELLLSYNIGSNSFNIIDEDDVDFFLKEVLESGDVVMSVFIKSTKKIVEVTPSKPLDIDLNIPLFHRPVTHEWIKNSLNYLPPTPHAHILDLKSITTSHHGVKFSAKKQFADKEACMYET</sequence>
<feature type="region of interest" description="Disordered" evidence="2">
    <location>
        <begin position="122"/>
        <end position="145"/>
    </location>
</feature>
<proteinExistence type="predicted"/>
<dbReference type="GO" id="GO:0003964">
    <property type="term" value="F:RNA-directed DNA polymerase activity"/>
    <property type="evidence" value="ECO:0007669"/>
    <property type="project" value="UniProtKB-KW"/>
</dbReference>
<dbReference type="Gene3D" id="3.30.70.270">
    <property type="match status" value="2"/>
</dbReference>
<dbReference type="SUPFAM" id="SSF56672">
    <property type="entry name" value="DNA/RNA polymerases"/>
    <property type="match status" value="1"/>
</dbReference>
<dbReference type="InterPro" id="IPR043502">
    <property type="entry name" value="DNA/RNA_pol_sf"/>
</dbReference>
<feature type="region of interest" description="Disordered" evidence="2">
    <location>
        <begin position="324"/>
        <end position="346"/>
    </location>
</feature>
<dbReference type="Pfam" id="PF00098">
    <property type="entry name" value="zf-CCHC"/>
    <property type="match status" value="1"/>
</dbReference>
<dbReference type="PANTHER" id="PTHR37984">
    <property type="entry name" value="PROTEIN CBG26694"/>
    <property type="match status" value="1"/>
</dbReference>
<dbReference type="PROSITE" id="PS50158">
    <property type="entry name" value="ZF_CCHC"/>
    <property type="match status" value="1"/>
</dbReference>
<keyword evidence="1" id="KW-0863">Zinc-finger</keyword>
<reference evidence="4" key="1">
    <citation type="journal article" date="2019" name="Sci. Rep.">
        <title>Draft genome of Tanacetum cinerariifolium, the natural source of mosquito coil.</title>
        <authorList>
            <person name="Yamashiro T."/>
            <person name="Shiraishi A."/>
            <person name="Satake H."/>
            <person name="Nakayama K."/>
        </authorList>
    </citation>
    <scope>NUCLEOTIDE SEQUENCE</scope>
</reference>
<keyword evidence="4" id="KW-0808">Transferase</keyword>
<dbReference type="InterPro" id="IPR056924">
    <property type="entry name" value="SH3_Tf2-1"/>
</dbReference>
<dbReference type="PANTHER" id="PTHR37984:SF5">
    <property type="entry name" value="PROTEIN NYNRIN-LIKE"/>
    <property type="match status" value="1"/>
</dbReference>
<protein>
    <submittedName>
        <fullName evidence="4">Reverse transcriptase domain-containing protein</fullName>
    </submittedName>
</protein>
<dbReference type="Pfam" id="PF24626">
    <property type="entry name" value="SH3_Tf2-1"/>
    <property type="match status" value="1"/>
</dbReference>
<keyword evidence="1" id="KW-0862">Zinc</keyword>
<dbReference type="FunFam" id="3.30.70.270:FF:000063">
    <property type="entry name" value="Zinc knuckle domaincontaining protein"/>
    <property type="match status" value="1"/>
</dbReference>
<feature type="compositionally biased region" description="Basic and acidic residues" evidence="2">
    <location>
        <begin position="122"/>
        <end position="131"/>
    </location>
</feature>
<organism evidence="4">
    <name type="scientific">Tanacetum cinerariifolium</name>
    <name type="common">Dalmatian daisy</name>
    <name type="synonym">Chrysanthemum cinerariifolium</name>
    <dbReference type="NCBI Taxonomy" id="118510"/>
    <lineage>
        <taxon>Eukaryota</taxon>
        <taxon>Viridiplantae</taxon>
        <taxon>Streptophyta</taxon>
        <taxon>Embryophyta</taxon>
        <taxon>Tracheophyta</taxon>
        <taxon>Spermatophyta</taxon>
        <taxon>Magnoliopsida</taxon>
        <taxon>eudicotyledons</taxon>
        <taxon>Gunneridae</taxon>
        <taxon>Pentapetalae</taxon>
        <taxon>asterids</taxon>
        <taxon>campanulids</taxon>
        <taxon>Asterales</taxon>
        <taxon>Asteraceae</taxon>
        <taxon>Asteroideae</taxon>
        <taxon>Anthemideae</taxon>
        <taxon>Anthemidinae</taxon>
        <taxon>Tanacetum</taxon>
    </lineage>
</organism>
<keyword evidence="4" id="KW-0695">RNA-directed DNA polymerase</keyword>
<accession>A0A6L2NH96</accession>
<dbReference type="GO" id="GO:0003676">
    <property type="term" value="F:nucleic acid binding"/>
    <property type="evidence" value="ECO:0007669"/>
    <property type="project" value="InterPro"/>
</dbReference>
<dbReference type="SMART" id="SM00343">
    <property type="entry name" value="ZnF_C2HC"/>
    <property type="match status" value="1"/>
</dbReference>
<evidence type="ECO:0000256" key="1">
    <source>
        <dbReference type="PROSITE-ProRule" id="PRU00047"/>
    </source>
</evidence>
<dbReference type="GO" id="GO:0008270">
    <property type="term" value="F:zinc ion binding"/>
    <property type="evidence" value="ECO:0007669"/>
    <property type="project" value="UniProtKB-KW"/>
</dbReference>
<dbReference type="EMBL" id="BKCJ010009138">
    <property type="protein sequence ID" value="GEU85586.1"/>
    <property type="molecule type" value="Genomic_DNA"/>
</dbReference>
<keyword evidence="1" id="KW-0479">Metal-binding</keyword>
<dbReference type="InterPro" id="IPR001878">
    <property type="entry name" value="Znf_CCHC"/>
</dbReference>
<dbReference type="InterPro" id="IPR050951">
    <property type="entry name" value="Retrovirus_Pol_polyprotein"/>
</dbReference>
<evidence type="ECO:0000313" key="4">
    <source>
        <dbReference type="EMBL" id="GEU85586.1"/>
    </source>
</evidence>
<feature type="domain" description="CCHC-type" evidence="3">
    <location>
        <begin position="305"/>
        <end position="320"/>
    </location>
</feature>
<dbReference type="InterPro" id="IPR043128">
    <property type="entry name" value="Rev_trsase/Diguanyl_cyclase"/>
</dbReference>
<gene>
    <name evidence="4" type="ORF">Tci_057564</name>
</gene>
<keyword evidence="4" id="KW-0548">Nucleotidyltransferase</keyword>
<evidence type="ECO:0000256" key="2">
    <source>
        <dbReference type="SAM" id="MobiDB-lite"/>
    </source>
</evidence>
<feature type="compositionally biased region" description="Low complexity" evidence="2">
    <location>
        <begin position="324"/>
        <end position="336"/>
    </location>
</feature>
<comment type="caution">
    <text evidence="4">The sequence shown here is derived from an EMBL/GenBank/DDBJ whole genome shotgun (WGS) entry which is preliminary data.</text>
</comment>
<evidence type="ECO:0000259" key="3">
    <source>
        <dbReference type="PROSITE" id="PS50158"/>
    </source>
</evidence>